<dbReference type="PANTHER" id="PTHR43547:SF2">
    <property type="entry name" value="HYBRID SIGNAL TRANSDUCTION HISTIDINE KINASE C"/>
    <property type="match status" value="1"/>
</dbReference>
<dbReference type="Gene3D" id="1.10.287.130">
    <property type="match status" value="1"/>
</dbReference>
<dbReference type="AlphaFoldDB" id="A3U678"/>
<comment type="catalytic activity">
    <reaction evidence="1">
        <text>ATP + protein L-histidine = ADP + protein N-phospho-L-histidine.</text>
        <dbReference type="EC" id="2.7.13.3"/>
    </reaction>
</comment>
<protein>
    <recommendedName>
        <fullName evidence="2">histidine kinase</fullName>
        <ecNumber evidence="2">2.7.13.3</ecNumber>
    </recommendedName>
</protein>
<dbReference type="HOGENOM" id="CLU_026375_2_0_10"/>
<dbReference type="SMART" id="SM00387">
    <property type="entry name" value="HATPase_c"/>
    <property type="match status" value="1"/>
</dbReference>
<dbReference type="InterPro" id="IPR004358">
    <property type="entry name" value="Sig_transdc_His_kin-like_C"/>
</dbReference>
<keyword evidence="7" id="KW-1133">Transmembrane helix</keyword>
<keyword evidence="10" id="KW-1185">Reference proteome</keyword>
<dbReference type="PROSITE" id="PS50109">
    <property type="entry name" value="HIS_KIN"/>
    <property type="match status" value="1"/>
</dbReference>
<gene>
    <name evidence="9" type="ordered locus">CA2559_03280</name>
</gene>
<dbReference type="Pfam" id="PF00512">
    <property type="entry name" value="HisKA"/>
    <property type="match status" value="1"/>
</dbReference>
<evidence type="ECO:0000259" key="8">
    <source>
        <dbReference type="PROSITE" id="PS50109"/>
    </source>
</evidence>
<evidence type="ECO:0000256" key="4">
    <source>
        <dbReference type="ARBA" id="ARBA00022679"/>
    </source>
</evidence>
<dbReference type="GeneID" id="89452446"/>
<accession>A3U678</accession>
<dbReference type="EMBL" id="CP002046">
    <property type="protein sequence ID" value="EAP87745.1"/>
    <property type="molecule type" value="Genomic_DNA"/>
</dbReference>
<evidence type="ECO:0000256" key="5">
    <source>
        <dbReference type="ARBA" id="ARBA00022777"/>
    </source>
</evidence>
<evidence type="ECO:0000256" key="1">
    <source>
        <dbReference type="ARBA" id="ARBA00000085"/>
    </source>
</evidence>
<feature type="domain" description="Histidine kinase" evidence="8">
    <location>
        <begin position="244"/>
        <end position="459"/>
    </location>
</feature>
<dbReference type="STRING" id="216432.CA2559_03280"/>
<evidence type="ECO:0000313" key="10">
    <source>
        <dbReference type="Proteomes" id="UP000002297"/>
    </source>
</evidence>
<dbReference type="CDD" id="cd00082">
    <property type="entry name" value="HisKA"/>
    <property type="match status" value="1"/>
</dbReference>
<dbReference type="InterPro" id="IPR036097">
    <property type="entry name" value="HisK_dim/P_sf"/>
</dbReference>
<sequence length="467" mass="53626">MKIKSKLLIVGAILALIALTTMQGYLIFNTYDLRKKSYAVESRTKIGSIVKTPYVDSLSWNYRMEFVEKIPEYKNGIITKDSLLNSLEKFSSLKNDTFLDYFKKGAEYYNLDDNIQFKKIATSIQLSENGETEDLLIDGKDEPIFLLGTNFPTDEGLIINAWNWTFDKDYTNTLNQESTVDIKYRATIYMKILNWDTIIFKRLLLLFFVAFLLFLFIILLVTYSIRNLLKLKRISDIKTDFINNITHELKTPLATLSIATKTLTNKFAKDNKDIAKDSIDTINRQNKRLQNLIDQVVDNSVGYNDINLNKEQVNLSSFLKDLSEDYALTLPKHIQFIKSISDVSEEVSVDQFYFSTAIVNILNNAVKFEGSVIKITYQIENFEHIISISDNGIGISKKNKTLIFGKFFRVSEKNTHNFKGLGLGLYYCKQIINAHKGTLDVKSRKNEGSTFFIKLPLSNGKKNLISR</sequence>
<reference evidence="9 10" key="1">
    <citation type="journal article" date="2010" name="J. Bacteriol.">
        <title>The complete genome sequence of Croceibacter atlanticus HTCC2559T.</title>
        <authorList>
            <person name="Oh H.M."/>
            <person name="Kang I."/>
            <person name="Ferriera S."/>
            <person name="Giovannoni S.J."/>
            <person name="Cho J.C."/>
        </authorList>
    </citation>
    <scope>NUCLEOTIDE SEQUENCE [LARGE SCALE GENOMIC DNA]</scope>
    <source>
        <strain evidence="10">ATCC BAA-628 / HTCC2559 / KCTC 12090</strain>
    </source>
</reference>
<keyword evidence="3" id="KW-0597">Phosphoprotein</keyword>
<dbReference type="FunFam" id="3.30.565.10:FF:000006">
    <property type="entry name" value="Sensor histidine kinase WalK"/>
    <property type="match status" value="1"/>
</dbReference>
<dbReference type="RefSeq" id="WP_013186421.1">
    <property type="nucleotide sequence ID" value="NC_014230.1"/>
</dbReference>
<dbReference type="EC" id="2.7.13.3" evidence="2"/>
<keyword evidence="6" id="KW-0175">Coiled coil</keyword>
<dbReference type="InterPro" id="IPR003594">
    <property type="entry name" value="HATPase_dom"/>
</dbReference>
<feature type="transmembrane region" description="Helical" evidence="7">
    <location>
        <begin position="203"/>
        <end position="225"/>
    </location>
</feature>
<dbReference type="CDD" id="cd00075">
    <property type="entry name" value="HATPase"/>
    <property type="match status" value="1"/>
</dbReference>
<dbReference type="PANTHER" id="PTHR43547">
    <property type="entry name" value="TWO-COMPONENT HISTIDINE KINASE"/>
    <property type="match status" value="1"/>
</dbReference>
<dbReference type="PRINTS" id="PR00344">
    <property type="entry name" value="BCTRLSENSOR"/>
</dbReference>
<dbReference type="InterPro" id="IPR036890">
    <property type="entry name" value="HATPase_C_sf"/>
</dbReference>
<dbReference type="Pfam" id="PF02518">
    <property type="entry name" value="HATPase_c"/>
    <property type="match status" value="1"/>
</dbReference>
<dbReference type="eggNOG" id="COG2205">
    <property type="taxonomic scope" value="Bacteria"/>
</dbReference>
<dbReference type="Gene3D" id="3.30.565.10">
    <property type="entry name" value="Histidine kinase-like ATPase, C-terminal domain"/>
    <property type="match status" value="1"/>
</dbReference>
<evidence type="ECO:0000256" key="3">
    <source>
        <dbReference type="ARBA" id="ARBA00022553"/>
    </source>
</evidence>
<keyword evidence="7" id="KW-0812">Transmembrane</keyword>
<keyword evidence="4" id="KW-0808">Transferase</keyword>
<dbReference type="SUPFAM" id="SSF47384">
    <property type="entry name" value="Homodimeric domain of signal transducing histidine kinase"/>
    <property type="match status" value="1"/>
</dbReference>
<evidence type="ECO:0000256" key="6">
    <source>
        <dbReference type="SAM" id="Coils"/>
    </source>
</evidence>
<feature type="coiled-coil region" evidence="6">
    <location>
        <begin position="272"/>
        <end position="299"/>
    </location>
</feature>
<organism evidence="9 10">
    <name type="scientific">Croceibacter atlanticus (strain ATCC BAA-628 / JCM 21780 / CIP 108009 / IAM 15332 / KCTC 12090 / HTCC2559)</name>
    <dbReference type="NCBI Taxonomy" id="216432"/>
    <lineage>
        <taxon>Bacteria</taxon>
        <taxon>Pseudomonadati</taxon>
        <taxon>Bacteroidota</taxon>
        <taxon>Flavobacteriia</taxon>
        <taxon>Flavobacteriales</taxon>
        <taxon>Flavobacteriaceae</taxon>
        <taxon>Croceibacter</taxon>
    </lineage>
</organism>
<dbReference type="SUPFAM" id="SSF55874">
    <property type="entry name" value="ATPase domain of HSP90 chaperone/DNA topoisomerase II/histidine kinase"/>
    <property type="match status" value="1"/>
</dbReference>
<dbReference type="SMART" id="SM00388">
    <property type="entry name" value="HisKA"/>
    <property type="match status" value="1"/>
</dbReference>
<dbReference type="KEGG" id="cat:CA2559_03280"/>
<evidence type="ECO:0000256" key="7">
    <source>
        <dbReference type="SAM" id="Phobius"/>
    </source>
</evidence>
<name>A3U678_CROAH</name>
<keyword evidence="7" id="KW-0472">Membrane</keyword>
<evidence type="ECO:0000313" key="9">
    <source>
        <dbReference type="EMBL" id="EAP87745.1"/>
    </source>
</evidence>
<proteinExistence type="predicted"/>
<dbReference type="InterPro" id="IPR003661">
    <property type="entry name" value="HisK_dim/P_dom"/>
</dbReference>
<evidence type="ECO:0000256" key="2">
    <source>
        <dbReference type="ARBA" id="ARBA00012438"/>
    </source>
</evidence>
<dbReference type="GO" id="GO:0000155">
    <property type="term" value="F:phosphorelay sensor kinase activity"/>
    <property type="evidence" value="ECO:0007669"/>
    <property type="project" value="InterPro"/>
</dbReference>
<dbReference type="OrthoDB" id="1933776at2"/>
<dbReference type="Proteomes" id="UP000002297">
    <property type="component" value="Chromosome"/>
</dbReference>
<keyword evidence="5 9" id="KW-0418">Kinase</keyword>
<dbReference type="InterPro" id="IPR005467">
    <property type="entry name" value="His_kinase_dom"/>
</dbReference>